<accession>A0A9P6QAS4</accession>
<dbReference type="InterPro" id="IPR036691">
    <property type="entry name" value="Endo/exonu/phosph_ase_sf"/>
</dbReference>
<evidence type="ECO:0000313" key="6">
    <source>
        <dbReference type="Proteomes" id="UP000726737"/>
    </source>
</evidence>
<dbReference type="AlphaFoldDB" id="A0A9P6QAS4"/>
<dbReference type="EMBL" id="JAAAJA010000095">
    <property type="protein sequence ID" value="KAG0262557.1"/>
    <property type="molecule type" value="Genomic_DNA"/>
</dbReference>
<comment type="caution">
    <text evidence="5">The sequence shown here is derived from an EMBL/GenBank/DDBJ whole genome shotgun (WGS) entry which is preliminary data.</text>
</comment>
<reference evidence="5" key="1">
    <citation type="journal article" date="2020" name="Fungal Divers.">
        <title>Resolving the Mortierellaceae phylogeny through synthesis of multi-gene phylogenetics and phylogenomics.</title>
        <authorList>
            <person name="Vandepol N."/>
            <person name="Liber J."/>
            <person name="Desiro A."/>
            <person name="Na H."/>
            <person name="Kennedy M."/>
            <person name="Barry K."/>
            <person name="Grigoriev I.V."/>
            <person name="Miller A.N."/>
            <person name="O'Donnell K."/>
            <person name="Stajich J.E."/>
            <person name="Bonito G."/>
        </authorList>
    </citation>
    <scope>NUCLEOTIDE SEQUENCE</scope>
    <source>
        <strain evidence="5">KOD948</strain>
    </source>
</reference>
<feature type="compositionally biased region" description="Acidic residues" evidence="3">
    <location>
        <begin position="172"/>
        <end position="191"/>
    </location>
</feature>
<feature type="compositionally biased region" description="Polar residues" evidence="3">
    <location>
        <begin position="346"/>
        <end position="366"/>
    </location>
</feature>
<feature type="domain" description="Endonuclease/exonuclease/phosphatase" evidence="4">
    <location>
        <begin position="36"/>
        <end position="303"/>
    </location>
</feature>
<comment type="similarity">
    <text evidence="1">Belongs to the CCR4/nocturin family.</text>
</comment>
<keyword evidence="6" id="KW-1185">Reference proteome</keyword>
<dbReference type="Pfam" id="PF03372">
    <property type="entry name" value="Exo_endo_phos"/>
    <property type="match status" value="1"/>
</dbReference>
<dbReference type="InterPro" id="IPR050410">
    <property type="entry name" value="CCR4/nocturin_mRNA_transcr"/>
</dbReference>
<evidence type="ECO:0000313" key="5">
    <source>
        <dbReference type="EMBL" id="KAG0262557.1"/>
    </source>
</evidence>
<evidence type="ECO:0000259" key="4">
    <source>
        <dbReference type="Pfam" id="PF03372"/>
    </source>
</evidence>
<feature type="region of interest" description="Disordered" evidence="3">
    <location>
        <begin position="331"/>
        <end position="379"/>
    </location>
</feature>
<dbReference type="GO" id="GO:0000175">
    <property type="term" value="F:3'-5'-RNA exonuclease activity"/>
    <property type="evidence" value="ECO:0007669"/>
    <property type="project" value="TreeGrafter"/>
</dbReference>
<dbReference type="InterPro" id="IPR005135">
    <property type="entry name" value="Endo/exonuclease/phosphatase"/>
</dbReference>
<feature type="compositionally biased region" description="Basic and acidic residues" evidence="3">
    <location>
        <begin position="369"/>
        <end position="378"/>
    </location>
</feature>
<evidence type="ECO:0000256" key="2">
    <source>
        <dbReference type="ARBA" id="ARBA00022801"/>
    </source>
</evidence>
<dbReference type="OrthoDB" id="428734at2759"/>
<feature type="compositionally biased region" description="Basic and acidic residues" evidence="3">
    <location>
        <begin position="209"/>
        <end position="236"/>
    </location>
</feature>
<organism evidence="5 6">
    <name type="scientific">Mortierella polycephala</name>
    <dbReference type="NCBI Taxonomy" id="41804"/>
    <lineage>
        <taxon>Eukaryota</taxon>
        <taxon>Fungi</taxon>
        <taxon>Fungi incertae sedis</taxon>
        <taxon>Mucoromycota</taxon>
        <taxon>Mortierellomycotina</taxon>
        <taxon>Mortierellomycetes</taxon>
        <taxon>Mortierellales</taxon>
        <taxon>Mortierellaceae</taxon>
        <taxon>Mortierella</taxon>
    </lineage>
</organism>
<evidence type="ECO:0000256" key="1">
    <source>
        <dbReference type="ARBA" id="ARBA00010774"/>
    </source>
</evidence>
<evidence type="ECO:0000256" key="3">
    <source>
        <dbReference type="SAM" id="MobiDB-lite"/>
    </source>
</evidence>
<protein>
    <recommendedName>
        <fullName evidence="4">Endonuclease/exonuclease/phosphatase domain-containing protein</fullName>
    </recommendedName>
</protein>
<proteinExistence type="inferred from homology"/>
<keyword evidence="2" id="KW-0378">Hydrolase</keyword>
<dbReference type="PANTHER" id="PTHR12121">
    <property type="entry name" value="CARBON CATABOLITE REPRESSOR PROTEIN 4"/>
    <property type="match status" value="1"/>
</dbReference>
<dbReference type="Gene3D" id="3.60.10.10">
    <property type="entry name" value="Endonuclease/exonuclease/phosphatase"/>
    <property type="match status" value="2"/>
</dbReference>
<dbReference type="Proteomes" id="UP000726737">
    <property type="component" value="Unassembled WGS sequence"/>
</dbReference>
<feature type="region of interest" description="Disordered" evidence="3">
    <location>
        <begin position="159"/>
        <end position="239"/>
    </location>
</feature>
<sequence>MGRPNRRMFTLPTAQEFNQGTKGTRLHKKRDRLLFMTYNLLAQALVRRDMFPHASQKALRWKFRRQNLLQEFFAFSPDLACLQEVDFWEEIYHPALTKAGYDTIYYKNENKKHGCAIIWRKTRFEKIEQLTLEYDEHGQPTFTTGNVGLMVALRPLQQKDAENPDPNADMVLPEDDDGKAEDNLTTEDEKDEKDGKDEKASIPGGILVADEKDEKDEKDVKAEKAEKDEKDGKDGKASIPGGILVATTHLFWRPDGSYERLRQASIFLEKVHEWNKHLNFTVLVGGDFNTTPRDAAYRAMTRNEMPPQQIPNLEKWLVDEVSRVQEAEVNATAEATEADQQDPVEQLTTQTEKLGLEPTTNESTTGAAEVDKPKDADLPYRAPHKGIMLPKQIKTTAKTAVSEGTVASAAELAASEDPKIKRLANMAPSSSVEDAPVVASLEAFTPPKNLMAKVESYPRCISIYGQYETLLKDYPADVNVSLAAETAAIESTAVLANEEHVHGEPVFTNFATWFKDTLDYVYLLDEPVPQEGARLVPLKLLEIPDKSFLGHGLPDENFSSDHLCLVVEFAIVSK</sequence>
<dbReference type="GO" id="GO:0006139">
    <property type="term" value="P:nucleobase-containing compound metabolic process"/>
    <property type="evidence" value="ECO:0007669"/>
    <property type="project" value="UniProtKB-ARBA"/>
</dbReference>
<dbReference type="SUPFAM" id="SSF56219">
    <property type="entry name" value="DNase I-like"/>
    <property type="match status" value="1"/>
</dbReference>
<dbReference type="PANTHER" id="PTHR12121:SF45">
    <property type="entry name" value="NOCTURNIN"/>
    <property type="match status" value="1"/>
</dbReference>
<gene>
    <name evidence="5" type="ORF">BG011_010059</name>
</gene>
<name>A0A9P6QAS4_9FUNG</name>